<gene>
    <name evidence="2" type="ORF">GTP56_16965</name>
</gene>
<organism evidence="2 3">
    <name type="scientific">Duganella margarita</name>
    <dbReference type="NCBI Taxonomy" id="2692170"/>
    <lineage>
        <taxon>Bacteria</taxon>
        <taxon>Pseudomonadati</taxon>
        <taxon>Pseudomonadota</taxon>
        <taxon>Betaproteobacteria</taxon>
        <taxon>Burkholderiales</taxon>
        <taxon>Oxalobacteraceae</taxon>
        <taxon>Telluria group</taxon>
        <taxon>Duganella</taxon>
    </lineage>
</organism>
<proteinExistence type="predicted"/>
<comment type="caution">
    <text evidence="2">The sequence shown here is derived from an EMBL/GenBank/DDBJ whole genome shotgun (WGS) entry which is preliminary data.</text>
</comment>
<name>A0A7X4KI45_9BURK</name>
<accession>A0A7X4KI45</accession>
<feature type="domain" description="RES" evidence="1">
    <location>
        <begin position="17"/>
        <end position="182"/>
    </location>
</feature>
<dbReference type="Proteomes" id="UP000469734">
    <property type="component" value="Unassembled WGS sequence"/>
</dbReference>
<dbReference type="InterPro" id="IPR014914">
    <property type="entry name" value="RES_dom"/>
</dbReference>
<evidence type="ECO:0000313" key="2">
    <source>
        <dbReference type="EMBL" id="MYM73882.1"/>
    </source>
</evidence>
<dbReference type="EMBL" id="WWCR01000018">
    <property type="protein sequence ID" value="MYM73882.1"/>
    <property type="molecule type" value="Genomic_DNA"/>
</dbReference>
<dbReference type="AlphaFoldDB" id="A0A7X4KI45"/>
<sequence>MAKALPYRAIQLDAGIWYRVHQFDVVSGKYGPTTFNDSGRGNARFSPLRDPVTGAVIPTMYAVSQVRGALAEILLRDVPEPSAGFLYDWERDRASDLHLSAIRLPPLRVVNLTSTGLRAAGLHDAGLFAFAASSYPATRARALAVWEDIPDVQGLCWMSVRDNQSMAVMLFGDRLDPALLSVEAGPTPIAAYQASVFGLLDELGCGLAL</sequence>
<dbReference type="Pfam" id="PF08808">
    <property type="entry name" value="RES"/>
    <property type="match status" value="1"/>
</dbReference>
<evidence type="ECO:0000313" key="3">
    <source>
        <dbReference type="Proteomes" id="UP000469734"/>
    </source>
</evidence>
<protein>
    <submittedName>
        <fullName evidence="2">RES domain-containing protein</fullName>
    </submittedName>
</protein>
<dbReference type="RefSeq" id="WP_161050945.1">
    <property type="nucleotide sequence ID" value="NZ_WWCR01000018.1"/>
</dbReference>
<reference evidence="2 3" key="1">
    <citation type="submission" date="2019-12" db="EMBL/GenBank/DDBJ databases">
        <title>Novel species isolated from a subtropical stream in China.</title>
        <authorList>
            <person name="Lu H."/>
        </authorList>
    </citation>
    <scope>NUCLEOTIDE SEQUENCE [LARGE SCALE GENOMIC DNA]</scope>
    <source>
        <strain evidence="2 3">FT134W</strain>
    </source>
</reference>
<evidence type="ECO:0000259" key="1">
    <source>
        <dbReference type="Pfam" id="PF08808"/>
    </source>
</evidence>